<keyword evidence="3" id="KW-1185">Reference proteome</keyword>
<feature type="region of interest" description="Disordered" evidence="1">
    <location>
        <begin position="33"/>
        <end position="67"/>
    </location>
</feature>
<name>A0A0L6UKC7_9BASI</name>
<protein>
    <submittedName>
        <fullName evidence="2">Uncharacterized protein</fullName>
    </submittedName>
</protein>
<evidence type="ECO:0000313" key="3">
    <source>
        <dbReference type="Proteomes" id="UP000037035"/>
    </source>
</evidence>
<reference evidence="2 3" key="1">
    <citation type="submission" date="2015-08" db="EMBL/GenBank/DDBJ databases">
        <title>Next Generation Sequencing and Analysis of the Genome of Puccinia sorghi L Schw, the Causal Agent of Maize Common Rust.</title>
        <authorList>
            <person name="Rochi L."/>
            <person name="Burguener G."/>
            <person name="Darino M."/>
            <person name="Turjanski A."/>
            <person name="Kreff E."/>
            <person name="Dieguez M.J."/>
            <person name="Sacco F."/>
        </authorList>
    </citation>
    <scope>NUCLEOTIDE SEQUENCE [LARGE SCALE GENOMIC DNA]</scope>
    <source>
        <strain evidence="2 3">RO10H11247</strain>
    </source>
</reference>
<sequence length="67" mass="7550">MQSQWASWQLSQVMQEEGFPSFIGFVDGTTITHSQKTPIDGNHYYDPKKSQHQGPPLPSLKDISTCL</sequence>
<proteinExistence type="predicted"/>
<dbReference type="Proteomes" id="UP000037035">
    <property type="component" value="Unassembled WGS sequence"/>
</dbReference>
<dbReference type="VEuPathDB" id="FungiDB:VP01_5281g2"/>
<dbReference type="EMBL" id="LAVV01010477">
    <property type="protein sequence ID" value="KNZ48979.1"/>
    <property type="molecule type" value="Genomic_DNA"/>
</dbReference>
<organism evidence="2 3">
    <name type="scientific">Puccinia sorghi</name>
    <dbReference type="NCBI Taxonomy" id="27349"/>
    <lineage>
        <taxon>Eukaryota</taxon>
        <taxon>Fungi</taxon>
        <taxon>Dikarya</taxon>
        <taxon>Basidiomycota</taxon>
        <taxon>Pucciniomycotina</taxon>
        <taxon>Pucciniomycetes</taxon>
        <taxon>Pucciniales</taxon>
        <taxon>Pucciniaceae</taxon>
        <taxon>Puccinia</taxon>
    </lineage>
</organism>
<accession>A0A0L6UKC7</accession>
<dbReference type="AlphaFoldDB" id="A0A0L6UKC7"/>
<dbReference type="OrthoDB" id="3246760at2759"/>
<comment type="caution">
    <text evidence="2">The sequence shown here is derived from an EMBL/GenBank/DDBJ whole genome shotgun (WGS) entry which is preliminary data.</text>
</comment>
<gene>
    <name evidence="2" type="ORF">VP01_5281g2</name>
</gene>
<evidence type="ECO:0000313" key="2">
    <source>
        <dbReference type="EMBL" id="KNZ48979.1"/>
    </source>
</evidence>
<evidence type="ECO:0000256" key="1">
    <source>
        <dbReference type="SAM" id="MobiDB-lite"/>
    </source>
</evidence>